<sequence length="186" mass="19999">MTTIMDEDTCQKAGAVIDNQPGKIIKVEEPSIDRPKGCILHPFAEGSAQKPTRLFRNGRLDGCGTVEQCLCISNPKAEAAAKAKAAAKAEAAAKFEYAAVREGSCEDYGMTTIMDEITCKKAGAVIDNQPDKILKSVYTPIARPKGCTLHPFQRGSAQKPTEFFRNGRVDGCDAGCDCLCIKNPKV</sequence>
<dbReference type="EMBL" id="CP001575">
    <property type="protein sequence ID" value="ACO69189.1"/>
    <property type="molecule type" value="Genomic_DNA"/>
</dbReference>
<dbReference type="InParanoid" id="C1FG40"/>
<proteinExistence type="predicted"/>
<name>C1FG40_MICCC</name>
<dbReference type="KEGG" id="mis:MICPUN_108782"/>
<organism evidence="1 2">
    <name type="scientific">Micromonas commoda (strain RCC299 / NOUM17 / CCMP2709)</name>
    <name type="common">Picoplanktonic green alga</name>
    <dbReference type="NCBI Taxonomy" id="296587"/>
    <lineage>
        <taxon>Eukaryota</taxon>
        <taxon>Viridiplantae</taxon>
        <taxon>Chlorophyta</taxon>
        <taxon>Mamiellophyceae</taxon>
        <taxon>Mamiellales</taxon>
        <taxon>Mamiellaceae</taxon>
        <taxon>Micromonas</taxon>
    </lineage>
</organism>
<reference evidence="1 2" key="1">
    <citation type="journal article" date="2009" name="Science">
        <title>Green evolution and dynamic adaptations revealed by genomes of the marine picoeukaryotes Micromonas.</title>
        <authorList>
            <person name="Worden A.Z."/>
            <person name="Lee J.H."/>
            <person name="Mock T."/>
            <person name="Rouze P."/>
            <person name="Simmons M.P."/>
            <person name="Aerts A.L."/>
            <person name="Allen A.E."/>
            <person name="Cuvelier M.L."/>
            <person name="Derelle E."/>
            <person name="Everett M.V."/>
            <person name="Foulon E."/>
            <person name="Grimwood J."/>
            <person name="Gundlach H."/>
            <person name="Henrissat B."/>
            <person name="Napoli C."/>
            <person name="McDonald S.M."/>
            <person name="Parker M.S."/>
            <person name="Rombauts S."/>
            <person name="Salamov A."/>
            <person name="Von Dassow P."/>
            <person name="Badger J.H."/>
            <person name="Coutinho P.M."/>
            <person name="Demir E."/>
            <person name="Dubchak I."/>
            <person name="Gentemann C."/>
            <person name="Eikrem W."/>
            <person name="Gready J.E."/>
            <person name="John U."/>
            <person name="Lanier W."/>
            <person name="Lindquist E.A."/>
            <person name="Lucas S."/>
            <person name="Mayer K.F."/>
            <person name="Moreau H."/>
            <person name="Not F."/>
            <person name="Otillar R."/>
            <person name="Panaud O."/>
            <person name="Pangilinan J."/>
            <person name="Paulsen I."/>
            <person name="Piegu B."/>
            <person name="Poliakov A."/>
            <person name="Robbens S."/>
            <person name="Schmutz J."/>
            <person name="Toulza E."/>
            <person name="Wyss T."/>
            <person name="Zelensky A."/>
            <person name="Zhou K."/>
            <person name="Armbrust E.V."/>
            <person name="Bhattacharya D."/>
            <person name="Goodenough U.W."/>
            <person name="Van de Peer Y."/>
            <person name="Grigoriev I.V."/>
        </authorList>
    </citation>
    <scope>NUCLEOTIDE SEQUENCE [LARGE SCALE GENOMIC DNA]</scope>
    <source>
        <strain evidence="2">RCC299 / NOUM17</strain>
    </source>
</reference>
<dbReference type="RefSeq" id="XP_002507931.1">
    <property type="nucleotide sequence ID" value="XM_002507885.1"/>
</dbReference>
<evidence type="ECO:0000313" key="1">
    <source>
        <dbReference type="EMBL" id="ACO69189.1"/>
    </source>
</evidence>
<protein>
    <submittedName>
        <fullName evidence="1">Uncharacterized protein</fullName>
    </submittedName>
</protein>
<accession>C1FG40</accession>
<evidence type="ECO:0000313" key="2">
    <source>
        <dbReference type="Proteomes" id="UP000002009"/>
    </source>
</evidence>
<dbReference type="AlphaFoldDB" id="C1FG40"/>
<gene>
    <name evidence="1" type="ORF">MICPUN_108782</name>
</gene>
<dbReference type="Proteomes" id="UP000002009">
    <property type="component" value="Chromosome 8"/>
</dbReference>
<keyword evidence="2" id="KW-1185">Reference proteome</keyword>
<dbReference type="GeneID" id="8245857"/>